<feature type="transmembrane region" description="Helical" evidence="1">
    <location>
        <begin position="40"/>
        <end position="60"/>
    </location>
</feature>
<dbReference type="InterPro" id="IPR019251">
    <property type="entry name" value="DUF2231_TM"/>
</dbReference>
<keyword evidence="1" id="KW-1133">Transmembrane helix</keyword>
<feature type="domain" description="DUF2231" evidence="2">
    <location>
        <begin position="5"/>
        <end position="144"/>
    </location>
</feature>
<evidence type="ECO:0000313" key="4">
    <source>
        <dbReference type="Proteomes" id="UP001597351"/>
    </source>
</evidence>
<sequence length="146" mass="15219">MEISGLPLHPLVVHAAVVLGPLAALTALVYAAVGRWRDRLRIPMVVVALAATASVAAAFLSGDNFLETNPQLAAKPYVELHEERADLLLWLTLGFGAVALAAGWLHDRSGAVRTVLRGLLAVAALAVLVMVVLVGDAGARAVWTAS</sequence>
<dbReference type="EMBL" id="JBHUGD010000003">
    <property type="protein sequence ID" value="MFD1948324.1"/>
    <property type="molecule type" value="Genomic_DNA"/>
</dbReference>
<keyword evidence="1" id="KW-0812">Transmembrane</keyword>
<comment type="caution">
    <text evidence="3">The sequence shown here is derived from an EMBL/GenBank/DDBJ whole genome shotgun (WGS) entry which is preliminary data.</text>
</comment>
<keyword evidence="4" id="KW-1185">Reference proteome</keyword>
<feature type="transmembrane region" description="Helical" evidence="1">
    <location>
        <begin position="118"/>
        <end position="143"/>
    </location>
</feature>
<feature type="transmembrane region" description="Helical" evidence="1">
    <location>
        <begin position="12"/>
        <end position="33"/>
    </location>
</feature>
<dbReference type="RefSeq" id="WP_343920261.1">
    <property type="nucleotide sequence ID" value="NZ_BAAAJT010000002.1"/>
</dbReference>
<dbReference type="Proteomes" id="UP001597351">
    <property type="component" value="Unassembled WGS sequence"/>
</dbReference>
<dbReference type="Pfam" id="PF09990">
    <property type="entry name" value="DUF2231"/>
    <property type="match status" value="1"/>
</dbReference>
<organism evidence="3 4">
    <name type="scientific">Nocardioides aestuarii</name>
    <dbReference type="NCBI Taxonomy" id="252231"/>
    <lineage>
        <taxon>Bacteria</taxon>
        <taxon>Bacillati</taxon>
        <taxon>Actinomycetota</taxon>
        <taxon>Actinomycetes</taxon>
        <taxon>Propionibacteriales</taxon>
        <taxon>Nocardioidaceae</taxon>
        <taxon>Nocardioides</taxon>
    </lineage>
</organism>
<feature type="transmembrane region" description="Helical" evidence="1">
    <location>
        <begin position="87"/>
        <end position="106"/>
    </location>
</feature>
<keyword evidence="1" id="KW-0472">Membrane</keyword>
<protein>
    <submittedName>
        <fullName evidence="3">DUF2231 domain-containing protein</fullName>
    </submittedName>
</protein>
<proteinExistence type="predicted"/>
<evidence type="ECO:0000256" key="1">
    <source>
        <dbReference type="SAM" id="Phobius"/>
    </source>
</evidence>
<name>A0ABW4TRG1_9ACTN</name>
<evidence type="ECO:0000313" key="3">
    <source>
        <dbReference type="EMBL" id="MFD1948324.1"/>
    </source>
</evidence>
<evidence type="ECO:0000259" key="2">
    <source>
        <dbReference type="Pfam" id="PF09990"/>
    </source>
</evidence>
<accession>A0ABW4TRG1</accession>
<reference evidence="4" key="1">
    <citation type="journal article" date="2019" name="Int. J. Syst. Evol. Microbiol.">
        <title>The Global Catalogue of Microorganisms (GCM) 10K type strain sequencing project: providing services to taxonomists for standard genome sequencing and annotation.</title>
        <authorList>
            <consortium name="The Broad Institute Genomics Platform"/>
            <consortium name="The Broad Institute Genome Sequencing Center for Infectious Disease"/>
            <person name="Wu L."/>
            <person name="Ma J."/>
        </authorList>
    </citation>
    <scope>NUCLEOTIDE SEQUENCE [LARGE SCALE GENOMIC DNA]</scope>
    <source>
        <strain evidence="4">CGMCC 1.12477</strain>
    </source>
</reference>
<gene>
    <name evidence="3" type="ORF">ACFSDE_16090</name>
</gene>